<accession>A0A9W4TIZ6</accession>
<name>A0A9W4TIZ6_9FLAO</name>
<protein>
    <recommendedName>
        <fullName evidence="3">NERD domain-containing protein</fullName>
    </recommendedName>
</protein>
<evidence type="ECO:0000313" key="1">
    <source>
        <dbReference type="EMBL" id="CAI2769134.1"/>
    </source>
</evidence>
<dbReference type="RefSeq" id="WP_263361583.1">
    <property type="nucleotide sequence ID" value="NZ_OX336425.1"/>
</dbReference>
<dbReference type="AlphaFoldDB" id="A0A9W4TIZ6"/>
<dbReference type="Proteomes" id="UP001152749">
    <property type="component" value="Chromosome"/>
</dbReference>
<dbReference type="KEGG" id="fcs:TRV642_4482"/>
<dbReference type="EMBL" id="OX336425">
    <property type="protein sequence ID" value="CAI2769134.1"/>
    <property type="molecule type" value="Genomic_DNA"/>
</dbReference>
<reference evidence="1" key="1">
    <citation type="submission" date="2022-09" db="EMBL/GenBank/DDBJ databases">
        <authorList>
            <person name="Duchaud E."/>
        </authorList>
    </citation>
    <scope>NUCLEOTIDE SEQUENCE</scope>
    <source>
        <strain evidence="1">TRV642</strain>
    </source>
</reference>
<proteinExistence type="predicted"/>
<gene>
    <name evidence="1" type="ORF">TRV642_4482</name>
</gene>
<evidence type="ECO:0000313" key="2">
    <source>
        <dbReference type="Proteomes" id="UP001152749"/>
    </source>
</evidence>
<evidence type="ECO:0008006" key="3">
    <source>
        <dbReference type="Google" id="ProtNLM"/>
    </source>
</evidence>
<sequence>MDEINELEDVLLLFKMAAEEARKDPERYTAWIRGEIEIVIALINKLDKRYILGALGARLIKASPNLHNQFVAMYNGPDKEDIADEKMLEDEHAEVLLEYLMSICLSSANTSSDIIPTQKQINEIYEQLIKLKQNFNFLEVSKNIPVDGNGSDEWIRNSVVQDTMNMRGNGYHQHIMEVYKELFAPQDEFLAQFYGFNSDDLLEAIIKLDDLVLSKIGTLFGSMKSHDRFLRWSDQKGGEKGIIELITEKRKSPFEIFADEYPDVTPVEGGMGLIHYPLEYIEGYAKVFWVIPENEKERKIFNELSCSFGSNASFLFPPQYKAFIMNDTIIKNKPLIKEHDKFYHFSIQLAFRNIFRITENLIKSASEVYYENNYKGNSSYHSRDNYLERKTKLLFERMLPNTVFYSSLDYEVIENDVPKKTELDLIGISDHSIYIIEVKAGELNDKHKRGALKGLKDRIEDTIDYGSYQCNRAKKYIMEKEKVSFEYIEAGSRKVLEIENAAQKEIFKITVTLEHFAAVSINLRYLIEAGILNEDYKWSWIVSLYDLMIFSDLIENENDFNEYLINRLKIYEMRNVEFIDEIDILGYYLEGNFPIQETEEKHVIYSKFSQEIDSYYIKTGVGMPDIAKPRKK</sequence>
<organism evidence="1 2">
    <name type="scientific">Flavobacterium collinsii</name>
    <dbReference type="NCBI Taxonomy" id="1114861"/>
    <lineage>
        <taxon>Bacteria</taxon>
        <taxon>Pseudomonadati</taxon>
        <taxon>Bacteroidota</taxon>
        <taxon>Flavobacteriia</taxon>
        <taxon>Flavobacteriales</taxon>
        <taxon>Flavobacteriaceae</taxon>
        <taxon>Flavobacterium</taxon>
    </lineage>
</organism>